<dbReference type="SUPFAM" id="SSF52980">
    <property type="entry name" value="Restriction endonuclease-like"/>
    <property type="match status" value="1"/>
</dbReference>
<dbReference type="PANTHER" id="PTHR30015">
    <property type="entry name" value="MRR RESTRICTION SYSTEM PROTEIN"/>
    <property type="match status" value="1"/>
</dbReference>
<dbReference type="InterPro" id="IPR011856">
    <property type="entry name" value="tRNA_endonuc-like_dom_sf"/>
</dbReference>
<name>X1DNX1_9ZZZZ</name>
<protein>
    <recommendedName>
        <fullName evidence="1">Restriction endonuclease type IV Mrr domain-containing protein</fullName>
    </recommendedName>
</protein>
<dbReference type="InterPro" id="IPR052906">
    <property type="entry name" value="Type_IV_Methyl-Rstrct_Enzyme"/>
</dbReference>
<dbReference type="Gene3D" id="3.40.1350.10">
    <property type="match status" value="1"/>
</dbReference>
<dbReference type="InterPro" id="IPR011335">
    <property type="entry name" value="Restrct_endonuc-II-like"/>
</dbReference>
<proteinExistence type="predicted"/>
<feature type="non-terminal residue" evidence="2">
    <location>
        <position position="1"/>
    </location>
</feature>
<dbReference type="GO" id="GO:0003677">
    <property type="term" value="F:DNA binding"/>
    <property type="evidence" value="ECO:0007669"/>
    <property type="project" value="InterPro"/>
</dbReference>
<dbReference type="Pfam" id="PF04471">
    <property type="entry name" value="Mrr_cat"/>
    <property type="match status" value="1"/>
</dbReference>
<gene>
    <name evidence="2" type="ORF">S01H4_63999</name>
</gene>
<dbReference type="GO" id="GO:0009307">
    <property type="term" value="P:DNA restriction-modification system"/>
    <property type="evidence" value="ECO:0007669"/>
    <property type="project" value="InterPro"/>
</dbReference>
<organism evidence="2">
    <name type="scientific">marine sediment metagenome</name>
    <dbReference type="NCBI Taxonomy" id="412755"/>
    <lineage>
        <taxon>unclassified sequences</taxon>
        <taxon>metagenomes</taxon>
        <taxon>ecological metagenomes</taxon>
    </lineage>
</organism>
<dbReference type="PANTHER" id="PTHR30015:SF6">
    <property type="entry name" value="SLL1429 PROTEIN"/>
    <property type="match status" value="1"/>
</dbReference>
<evidence type="ECO:0000259" key="1">
    <source>
        <dbReference type="Pfam" id="PF04471"/>
    </source>
</evidence>
<feature type="domain" description="Restriction endonuclease type IV Mrr" evidence="1">
    <location>
        <begin position="10"/>
        <end position="115"/>
    </location>
</feature>
<dbReference type="GO" id="GO:0015666">
    <property type="term" value="F:restriction endodeoxyribonuclease activity"/>
    <property type="evidence" value="ECO:0007669"/>
    <property type="project" value="TreeGrafter"/>
</dbReference>
<dbReference type="EMBL" id="BART01038665">
    <property type="protein sequence ID" value="GAH06689.1"/>
    <property type="molecule type" value="Genomic_DNA"/>
</dbReference>
<dbReference type="InterPro" id="IPR007560">
    <property type="entry name" value="Restrct_endonuc_IV_Mrr"/>
</dbReference>
<evidence type="ECO:0000313" key="2">
    <source>
        <dbReference type="EMBL" id="GAH06689.1"/>
    </source>
</evidence>
<accession>X1DNX1</accession>
<dbReference type="AlphaFoldDB" id="X1DNX1"/>
<reference evidence="2" key="1">
    <citation type="journal article" date="2014" name="Front. Microbiol.">
        <title>High frequency of phylogenetically diverse reductive dehalogenase-homologous genes in deep subseafloor sedimentary metagenomes.</title>
        <authorList>
            <person name="Kawai M."/>
            <person name="Futagami T."/>
            <person name="Toyoda A."/>
            <person name="Takaki Y."/>
            <person name="Nishi S."/>
            <person name="Hori S."/>
            <person name="Arai W."/>
            <person name="Tsubouchi T."/>
            <person name="Morono Y."/>
            <person name="Uchiyama I."/>
            <person name="Ito T."/>
            <person name="Fujiyama A."/>
            <person name="Inagaki F."/>
            <person name="Takami H."/>
        </authorList>
    </citation>
    <scope>NUCLEOTIDE SEQUENCE</scope>
    <source>
        <strain evidence="2">Expedition CK06-06</strain>
    </source>
</reference>
<comment type="caution">
    <text evidence="2">The sequence shown here is derived from an EMBL/GenBank/DDBJ whole genome shotgun (WGS) entry which is preliminary data.</text>
</comment>
<sequence>DSDVHEMNWIDRMSGTEFEEYISFFFNKRGYMTQLTKQSHDFGGDIIVSGGLIRSIVQCKRSQDKISVSAVQQVYAASKVYQTERALVVTNNRFTSHAEILASIVGVELWDRRRLRLELIKNSTITCNI</sequence>